<name>Q2LU24_SYNAS</name>
<dbReference type="AlphaFoldDB" id="Q2LU24"/>
<dbReference type="STRING" id="56780.SYN_03585"/>
<feature type="compositionally biased region" description="Basic and acidic residues" evidence="1">
    <location>
        <begin position="20"/>
        <end position="38"/>
    </location>
</feature>
<organism evidence="2 3">
    <name type="scientific">Syntrophus aciditrophicus (strain SB)</name>
    <dbReference type="NCBI Taxonomy" id="56780"/>
    <lineage>
        <taxon>Bacteria</taxon>
        <taxon>Pseudomonadati</taxon>
        <taxon>Thermodesulfobacteriota</taxon>
        <taxon>Syntrophia</taxon>
        <taxon>Syntrophales</taxon>
        <taxon>Syntrophaceae</taxon>
        <taxon>Syntrophus</taxon>
    </lineage>
</organism>
<feature type="compositionally biased region" description="Basic and acidic residues" evidence="1">
    <location>
        <begin position="49"/>
        <end position="77"/>
    </location>
</feature>
<keyword evidence="3" id="KW-1185">Reference proteome</keyword>
<evidence type="ECO:0000313" key="3">
    <source>
        <dbReference type="Proteomes" id="UP000001933"/>
    </source>
</evidence>
<dbReference type="InParanoid" id="Q2LU24"/>
<reference evidence="2 3" key="1">
    <citation type="journal article" date="2007" name="Proc. Natl. Acad. Sci. U.S.A.">
        <title>The genome of Syntrophus aciditrophicus: life at the thermodynamic limit of microbial growth.</title>
        <authorList>
            <person name="McInerney M.J."/>
            <person name="Rohlin L."/>
            <person name="Mouttaki H."/>
            <person name="Kim U."/>
            <person name="Krupp R.S."/>
            <person name="Rios-Hernandez L."/>
            <person name="Sieber J."/>
            <person name="Struchtemeyer C.G."/>
            <person name="Bhattacharyya A."/>
            <person name="Campbell J.W."/>
            <person name="Gunsalus R.P."/>
        </authorList>
    </citation>
    <scope>NUCLEOTIDE SEQUENCE [LARGE SCALE GENOMIC DNA]</scope>
    <source>
        <strain evidence="2 3">SB</strain>
    </source>
</reference>
<dbReference type="HOGENOM" id="CLU_1926516_0_0_7"/>
<protein>
    <submittedName>
        <fullName evidence="2">Hypothetical cytosolic protein</fullName>
    </submittedName>
</protein>
<proteinExistence type="predicted"/>
<sequence length="131" mass="14599">MMTTVPLPPGINASFLPEPQESHDCGPVSDYDRYHEVGNAELEPLLPHTEPEGKEEERGSEEPRPESLEDSGEERPPEGLVSLVGKVPERVQEFQKVHDRASLFYIVLLIYNVFDAGILGGKFLEGSRLTQ</sequence>
<feature type="region of interest" description="Disordered" evidence="1">
    <location>
        <begin position="1"/>
        <end position="80"/>
    </location>
</feature>
<dbReference type="Proteomes" id="UP000001933">
    <property type="component" value="Chromosome"/>
</dbReference>
<dbReference type="KEGG" id="sat:SYN_03585"/>
<gene>
    <name evidence="2" type="ORF">SYN_03585</name>
</gene>
<dbReference type="EMBL" id="CP000252">
    <property type="protein sequence ID" value="ABC77582.1"/>
    <property type="molecule type" value="Genomic_DNA"/>
</dbReference>
<evidence type="ECO:0000313" key="2">
    <source>
        <dbReference type="EMBL" id="ABC77582.1"/>
    </source>
</evidence>
<accession>Q2LU24</accession>
<evidence type="ECO:0000256" key="1">
    <source>
        <dbReference type="SAM" id="MobiDB-lite"/>
    </source>
</evidence>